<name>A0A932CLH3_UNCTE</name>
<dbReference type="PANTHER" id="PTHR30531:SF12">
    <property type="entry name" value="FLAGELLAR BIOSYNTHETIC PROTEIN FLHB"/>
    <property type="match status" value="1"/>
</dbReference>
<keyword evidence="7 13" id="KW-1005">Bacterial flagellum biogenesis</keyword>
<organism evidence="15 16">
    <name type="scientific">Tectimicrobiota bacterium</name>
    <dbReference type="NCBI Taxonomy" id="2528274"/>
    <lineage>
        <taxon>Bacteria</taxon>
        <taxon>Pseudomonadati</taxon>
        <taxon>Nitrospinota/Tectimicrobiota group</taxon>
        <taxon>Candidatus Tectimicrobiota</taxon>
    </lineage>
</organism>
<comment type="subcellular location">
    <subcellularLocation>
        <location evidence="1">Cell membrane</location>
        <topology evidence="1">Multi-pass membrane protein</topology>
    </subcellularLocation>
</comment>
<feature type="transmembrane region" description="Helical" evidence="13">
    <location>
        <begin position="88"/>
        <end position="109"/>
    </location>
</feature>
<evidence type="ECO:0000313" key="16">
    <source>
        <dbReference type="Proteomes" id="UP000769766"/>
    </source>
</evidence>
<sequence>MPDDWQERTEPASQKRREEARKRGQVAKSRDVSSVLLLLSSVLCLYFLGGTLRDRMMLSWQRIFSQAGNWEINPENTQAFFLTIMGDFFYMVGPLLILLPLTACGAHFLQGGLVFSWEAAAPNFSKLDPWKGFKNLFSLRSAMEMVKGLLKLALVGWAIYLALKKEFTPMMGLMELEPEQIGSQLVRLSYRLFWIIFWPFLGLAALDYGFQLWSFEKSLRMTPQEIKQEIKEREGDPQIKSRIRSIQREMARRRMMAAVPQAQVVITNPTRLAVALEYQSTKMSAPRVVAKGSGYLAQRIREIAQEHQVPLVENRPLAQALYREVEVGQLIPVELYKAAAEVLAYVYRLSGPRPSAVSSQKI</sequence>
<keyword evidence="11 13" id="KW-1006">Bacterial flagellum protein export</keyword>
<keyword evidence="8 13" id="KW-0653">Protein transport</keyword>
<evidence type="ECO:0000256" key="6">
    <source>
        <dbReference type="ARBA" id="ARBA00022692"/>
    </source>
</evidence>
<comment type="similarity">
    <text evidence="2 13">Belongs to the type III secretion exporter family.</text>
</comment>
<dbReference type="Gene3D" id="6.10.250.2080">
    <property type="match status" value="1"/>
</dbReference>
<dbReference type="Pfam" id="PF01312">
    <property type="entry name" value="Bac_export_2"/>
    <property type="match status" value="1"/>
</dbReference>
<reference evidence="15" key="1">
    <citation type="submission" date="2020-07" db="EMBL/GenBank/DDBJ databases">
        <title>Huge and variable diversity of episymbiotic CPR bacteria and DPANN archaea in groundwater ecosystems.</title>
        <authorList>
            <person name="He C.Y."/>
            <person name="Keren R."/>
            <person name="Whittaker M."/>
            <person name="Farag I.F."/>
            <person name="Doudna J."/>
            <person name="Cate J.H.D."/>
            <person name="Banfield J.F."/>
        </authorList>
    </citation>
    <scope>NUCLEOTIDE SEQUENCE</scope>
    <source>
        <strain evidence="15">NC_groundwater_672_Ag_B-0.1um_62_36</strain>
    </source>
</reference>
<evidence type="ECO:0000256" key="13">
    <source>
        <dbReference type="RuleBase" id="RU364091"/>
    </source>
</evidence>
<dbReference type="NCBIfam" id="TIGR00328">
    <property type="entry name" value="flhB"/>
    <property type="match status" value="1"/>
</dbReference>
<protein>
    <recommendedName>
        <fullName evidence="3 13">Flagellar biosynthetic protein FlhB</fullName>
    </recommendedName>
</protein>
<keyword evidence="6 13" id="KW-0812">Transmembrane</keyword>
<evidence type="ECO:0000256" key="8">
    <source>
        <dbReference type="ARBA" id="ARBA00022927"/>
    </source>
</evidence>
<keyword evidence="9 13" id="KW-1133">Transmembrane helix</keyword>
<evidence type="ECO:0000256" key="5">
    <source>
        <dbReference type="ARBA" id="ARBA00022475"/>
    </source>
</evidence>
<keyword evidence="15" id="KW-0282">Flagellum</keyword>
<dbReference type="GO" id="GO:0044780">
    <property type="term" value="P:bacterial-type flagellum assembly"/>
    <property type="evidence" value="ECO:0007669"/>
    <property type="project" value="InterPro"/>
</dbReference>
<evidence type="ECO:0000313" key="15">
    <source>
        <dbReference type="EMBL" id="MBI2875379.1"/>
    </source>
</evidence>
<keyword evidence="15" id="KW-0966">Cell projection</keyword>
<evidence type="ECO:0000256" key="2">
    <source>
        <dbReference type="ARBA" id="ARBA00010690"/>
    </source>
</evidence>
<dbReference type="GO" id="GO:0009306">
    <property type="term" value="P:protein secretion"/>
    <property type="evidence" value="ECO:0007669"/>
    <property type="project" value="InterPro"/>
</dbReference>
<keyword evidence="10 13" id="KW-0472">Membrane</keyword>
<evidence type="ECO:0000256" key="7">
    <source>
        <dbReference type="ARBA" id="ARBA00022795"/>
    </source>
</evidence>
<feature type="transmembrane region" description="Helical" evidence="13">
    <location>
        <begin position="192"/>
        <end position="213"/>
    </location>
</feature>
<evidence type="ECO:0000256" key="14">
    <source>
        <dbReference type="SAM" id="MobiDB-lite"/>
    </source>
</evidence>
<dbReference type="Gene3D" id="3.40.1690.10">
    <property type="entry name" value="secretion proteins EscU"/>
    <property type="match status" value="1"/>
</dbReference>
<gene>
    <name evidence="13 15" type="primary">flhB</name>
    <name evidence="15" type="ORF">HYY20_00690</name>
</gene>
<dbReference type="InterPro" id="IPR006136">
    <property type="entry name" value="FlhB"/>
</dbReference>
<proteinExistence type="inferred from homology"/>
<evidence type="ECO:0000256" key="1">
    <source>
        <dbReference type="ARBA" id="ARBA00004651"/>
    </source>
</evidence>
<dbReference type="InterPro" id="IPR006135">
    <property type="entry name" value="T3SS_substrate_exporter"/>
</dbReference>
<dbReference type="Proteomes" id="UP000769766">
    <property type="component" value="Unassembled WGS sequence"/>
</dbReference>
<feature type="transmembrane region" description="Helical" evidence="13">
    <location>
        <begin position="32"/>
        <end position="52"/>
    </location>
</feature>
<comment type="caution">
    <text evidence="15">The sequence shown here is derived from an EMBL/GenBank/DDBJ whole genome shotgun (WGS) entry which is preliminary data.</text>
</comment>
<dbReference type="GO" id="GO:0005886">
    <property type="term" value="C:plasma membrane"/>
    <property type="evidence" value="ECO:0007669"/>
    <property type="project" value="UniProtKB-SubCell"/>
</dbReference>
<keyword evidence="4 13" id="KW-0813">Transport</keyword>
<feature type="region of interest" description="Disordered" evidence="14">
    <location>
        <begin position="1"/>
        <end position="25"/>
    </location>
</feature>
<evidence type="ECO:0000256" key="9">
    <source>
        <dbReference type="ARBA" id="ARBA00022989"/>
    </source>
</evidence>
<dbReference type="SUPFAM" id="SSF160544">
    <property type="entry name" value="EscU C-terminal domain-like"/>
    <property type="match status" value="1"/>
</dbReference>
<accession>A0A932CLH3</accession>
<feature type="compositionally biased region" description="Basic and acidic residues" evidence="14">
    <location>
        <begin position="1"/>
        <end position="22"/>
    </location>
</feature>
<dbReference type="InterPro" id="IPR029025">
    <property type="entry name" value="T3SS_substrate_exporter_C"/>
</dbReference>
<evidence type="ECO:0000256" key="4">
    <source>
        <dbReference type="ARBA" id="ARBA00022448"/>
    </source>
</evidence>
<dbReference type="AlphaFoldDB" id="A0A932CLH3"/>
<feature type="transmembrane region" description="Helical" evidence="13">
    <location>
        <begin position="145"/>
        <end position="163"/>
    </location>
</feature>
<evidence type="ECO:0000256" key="10">
    <source>
        <dbReference type="ARBA" id="ARBA00023136"/>
    </source>
</evidence>
<dbReference type="PRINTS" id="PR00950">
    <property type="entry name" value="TYPE3IMSPROT"/>
</dbReference>
<dbReference type="PANTHER" id="PTHR30531">
    <property type="entry name" value="FLAGELLAR BIOSYNTHETIC PROTEIN FLHB"/>
    <property type="match status" value="1"/>
</dbReference>
<evidence type="ECO:0000256" key="12">
    <source>
        <dbReference type="ARBA" id="ARBA00025078"/>
    </source>
</evidence>
<evidence type="ECO:0000256" key="11">
    <source>
        <dbReference type="ARBA" id="ARBA00023225"/>
    </source>
</evidence>
<keyword evidence="5 13" id="KW-1003">Cell membrane</keyword>
<comment type="function">
    <text evidence="12 13">Required for formation of the rod structure in the basal body of the flagellar apparatus. Together with FliI and FliH, may constitute the export apparatus of flagellin.</text>
</comment>
<dbReference type="EMBL" id="JACPRF010000020">
    <property type="protein sequence ID" value="MBI2875379.1"/>
    <property type="molecule type" value="Genomic_DNA"/>
</dbReference>
<evidence type="ECO:0000256" key="3">
    <source>
        <dbReference type="ARBA" id="ARBA00021622"/>
    </source>
</evidence>
<keyword evidence="15" id="KW-0969">Cilium</keyword>